<name>A0A9W7G3H0_9STRA</name>
<comment type="caution">
    <text evidence="1">The sequence shown here is derived from an EMBL/GenBank/DDBJ whole genome shotgun (WGS) entry which is preliminary data.</text>
</comment>
<dbReference type="EMBL" id="BRYA01000041">
    <property type="protein sequence ID" value="GMI34378.1"/>
    <property type="molecule type" value="Genomic_DNA"/>
</dbReference>
<sequence length="259" mass="28671">MVEDNRGKKNKYVDTIEKIDKFNGIDTPLLRFRTTINSGKYNQIYVQRFANLLMSKSLRTLWDQTCDSVDEIYPLDLLVGNQHFTKSLPSDLAGSSVVLTRLGIGHCTTKPAAGGLVSPREQLTLCGINESPNVGGVIWGYECPSSMNNLFPAGRQTLTRAKSHVFAASIERTKDGEGFEVEYVIQLEIGGRIPTWTTAPMVVQTIKNLFKFTHGYFGEGGEGRGGEGEGREEGGVEERMEELLRDKIMGGKEDLLVTM</sequence>
<dbReference type="AlphaFoldDB" id="A0A9W7G3H0"/>
<evidence type="ECO:0000313" key="2">
    <source>
        <dbReference type="Proteomes" id="UP001165065"/>
    </source>
</evidence>
<evidence type="ECO:0000313" key="1">
    <source>
        <dbReference type="EMBL" id="GMI34378.1"/>
    </source>
</evidence>
<gene>
    <name evidence="1" type="ORF">TrCOL_g6289</name>
</gene>
<dbReference type="InterPro" id="IPR023393">
    <property type="entry name" value="START-like_dom_sf"/>
</dbReference>
<protein>
    <submittedName>
        <fullName evidence="1">Uncharacterized protein</fullName>
    </submittedName>
</protein>
<reference evidence="2" key="1">
    <citation type="journal article" date="2023" name="Commun. Biol.">
        <title>Genome analysis of Parmales, the sister group of diatoms, reveals the evolutionary specialization of diatoms from phago-mixotrophs to photoautotrophs.</title>
        <authorList>
            <person name="Ban H."/>
            <person name="Sato S."/>
            <person name="Yoshikawa S."/>
            <person name="Yamada K."/>
            <person name="Nakamura Y."/>
            <person name="Ichinomiya M."/>
            <person name="Sato N."/>
            <person name="Blanc-Mathieu R."/>
            <person name="Endo H."/>
            <person name="Kuwata A."/>
            <person name="Ogata H."/>
        </authorList>
    </citation>
    <scope>NUCLEOTIDE SEQUENCE [LARGE SCALE GENOMIC DNA]</scope>
</reference>
<organism evidence="1 2">
    <name type="scientific">Triparma columacea</name>
    <dbReference type="NCBI Taxonomy" id="722753"/>
    <lineage>
        <taxon>Eukaryota</taxon>
        <taxon>Sar</taxon>
        <taxon>Stramenopiles</taxon>
        <taxon>Ochrophyta</taxon>
        <taxon>Bolidophyceae</taxon>
        <taxon>Parmales</taxon>
        <taxon>Triparmaceae</taxon>
        <taxon>Triparma</taxon>
    </lineage>
</organism>
<dbReference type="OrthoDB" id="38621at2759"/>
<proteinExistence type="predicted"/>
<accession>A0A9W7G3H0</accession>
<keyword evidence="2" id="KW-1185">Reference proteome</keyword>
<dbReference type="Proteomes" id="UP001165065">
    <property type="component" value="Unassembled WGS sequence"/>
</dbReference>
<dbReference type="SUPFAM" id="SSF55961">
    <property type="entry name" value="Bet v1-like"/>
    <property type="match status" value="1"/>
</dbReference>
<dbReference type="Gene3D" id="3.30.530.20">
    <property type="match status" value="1"/>
</dbReference>